<dbReference type="STRING" id="1115515.EV102420_12_00800"/>
<accession>A0A090V5Q7</accession>
<dbReference type="Proteomes" id="UP000029462">
    <property type="component" value="Unassembled WGS sequence"/>
</dbReference>
<name>A0A090V5Q7_PSEVU</name>
<gene>
    <name evidence="1" type="ORF">EV102420_12_00800</name>
</gene>
<dbReference type="AlphaFoldDB" id="A0A090V5Q7"/>
<keyword evidence="2" id="KW-1185">Reference proteome</keyword>
<organism evidence="1 2">
    <name type="scientific">Pseudescherichia vulneris NBRC 102420</name>
    <dbReference type="NCBI Taxonomy" id="1115515"/>
    <lineage>
        <taxon>Bacteria</taxon>
        <taxon>Pseudomonadati</taxon>
        <taxon>Pseudomonadota</taxon>
        <taxon>Gammaproteobacteria</taxon>
        <taxon>Enterobacterales</taxon>
        <taxon>Enterobacteriaceae</taxon>
        <taxon>Pseudescherichia</taxon>
    </lineage>
</organism>
<dbReference type="EMBL" id="BBMZ01000012">
    <property type="protein sequence ID" value="GAL58574.1"/>
    <property type="molecule type" value="Genomic_DNA"/>
</dbReference>
<sequence>MRRVINTPAFTVDPEIVFLKHRRSHYCNNTVAGIYDKKMTLTFQFNDKSMSGNTTEA</sequence>
<evidence type="ECO:0000313" key="1">
    <source>
        <dbReference type="EMBL" id="GAL58574.1"/>
    </source>
</evidence>
<reference evidence="1 2" key="1">
    <citation type="submission" date="2014-09" db="EMBL/GenBank/DDBJ databases">
        <title>Whole genome shotgun sequence of Escherichia vulneris NBRC 102420.</title>
        <authorList>
            <person name="Yoshida Y."/>
            <person name="Hosoyama A."/>
            <person name="Tsuchikane K."/>
            <person name="Ohji S."/>
            <person name="Ichikawa N."/>
            <person name="Kimura A."/>
            <person name="Yamazoe A."/>
            <person name="Ezaki T."/>
            <person name="Fujita N."/>
        </authorList>
    </citation>
    <scope>NUCLEOTIDE SEQUENCE [LARGE SCALE GENOMIC DNA]</scope>
    <source>
        <strain evidence="1 2">NBRC 102420</strain>
    </source>
</reference>
<proteinExistence type="predicted"/>
<protein>
    <submittedName>
        <fullName evidence="1">Uncharacterized protein</fullName>
    </submittedName>
</protein>
<evidence type="ECO:0000313" key="2">
    <source>
        <dbReference type="Proteomes" id="UP000029462"/>
    </source>
</evidence>
<comment type="caution">
    <text evidence="1">The sequence shown here is derived from an EMBL/GenBank/DDBJ whole genome shotgun (WGS) entry which is preliminary data.</text>
</comment>